<organism evidence="2 3">
    <name type="scientific">Phanerochaete sordida</name>
    <dbReference type="NCBI Taxonomy" id="48140"/>
    <lineage>
        <taxon>Eukaryota</taxon>
        <taxon>Fungi</taxon>
        <taxon>Dikarya</taxon>
        <taxon>Basidiomycota</taxon>
        <taxon>Agaricomycotina</taxon>
        <taxon>Agaricomycetes</taxon>
        <taxon>Polyporales</taxon>
        <taxon>Phanerochaetaceae</taxon>
        <taxon>Phanerochaete</taxon>
    </lineage>
</organism>
<accession>A0A9P3G8H1</accession>
<keyword evidence="1" id="KW-0732">Signal</keyword>
<keyword evidence="3" id="KW-1185">Reference proteome</keyword>
<evidence type="ECO:0000313" key="3">
    <source>
        <dbReference type="Proteomes" id="UP000703269"/>
    </source>
</evidence>
<name>A0A9P3G8H1_9APHY</name>
<evidence type="ECO:0000256" key="1">
    <source>
        <dbReference type="SAM" id="SignalP"/>
    </source>
</evidence>
<comment type="caution">
    <text evidence="2">The sequence shown here is derived from an EMBL/GenBank/DDBJ whole genome shotgun (WGS) entry which is preliminary data.</text>
</comment>
<feature type="chain" id="PRO_5040192970" evidence="1">
    <location>
        <begin position="28"/>
        <end position="231"/>
    </location>
</feature>
<protein>
    <submittedName>
        <fullName evidence="2">Uncharacterized protein</fullName>
    </submittedName>
</protein>
<dbReference type="Gene3D" id="2.60.120.260">
    <property type="entry name" value="Galactose-binding domain-like"/>
    <property type="match status" value="1"/>
</dbReference>
<sequence>MPPSLGRLTIAWIALIMFPFLLPAVNGRLTSIIVDDQDMGPISANSIAYASLAWDIGQTCTTCDAQPQPNQTLGGTWHDATYGPDDSTRNIPQNATLNFTGSAIYVYGIQAQHSTRTSSDLIFYIDGVERSRYKFIPFGDQDTFTYNQVLFSETNLEDAPHTFMLQNGQIGGEGSLVLLDYIMYMTNQDPFASNSTNSTTGSSPDSTQTHALQLSPRLMVHIGQQRLQQRP</sequence>
<gene>
    <name evidence="2" type="ORF">PsYK624_054280</name>
</gene>
<dbReference type="Proteomes" id="UP000703269">
    <property type="component" value="Unassembled WGS sequence"/>
</dbReference>
<dbReference type="AlphaFoldDB" id="A0A9P3G8H1"/>
<reference evidence="2 3" key="1">
    <citation type="submission" date="2021-08" db="EMBL/GenBank/DDBJ databases">
        <title>Draft Genome Sequence of Phanerochaete sordida strain YK-624.</title>
        <authorList>
            <person name="Mori T."/>
            <person name="Dohra H."/>
            <person name="Suzuki T."/>
            <person name="Kawagishi H."/>
            <person name="Hirai H."/>
        </authorList>
    </citation>
    <scope>NUCLEOTIDE SEQUENCE [LARGE SCALE GENOMIC DNA]</scope>
    <source>
        <strain evidence="2 3">YK-624</strain>
    </source>
</reference>
<dbReference type="EMBL" id="BPQB01000012">
    <property type="protein sequence ID" value="GJE89329.1"/>
    <property type="molecule type" value="Genomic_DNA"/>
</dbReference>
<feature type="signal peptide" evidence="1">
    <location>
        <begin position="1"/>
        <end position="27"/>
    </location>
</feature>
<dbReference type="OrthoDB" id="3245657at2759"/>
<evidence type="ECO:0000313" key="2">
    <source>
        <dbReference type="EMBL" id="GJE89329.1"/>
    </source>
</evidence>
<proteinExistence type="predicted"/>